<dbReference type="Pfam" id="PF00534">
    <property type="entry name" value="Glycos_transf_1"/>
    <property type="match status" value="1"/>
</dbReference>
<keyword evidence="4" id="KW-1185">Reference proteome</keyword>
<keyword evidence="3" id="KW-0808">Transferase</keyword>
<accession>A0A2T6AJQ6</accession>
<dbReference type="CDD" id="cd03801">
    <property type="entry name" value="GT4_PimA-like"/>
    <property type="match status" value="1"/>
</dbReference>
<dbReference type="Gene3D" id="3.40.50.2000">
    <property type="entry name" value="Glycogen Phosphorylase B"/>
    <property type="match status" value="2"/>
</dbReference>
<organism evidence="3 4">
    <name type="scientific">Christiangramia gaetbulicola</name>
    <dbReference type="NCBI Taxonomy" id="703340"/>
    <lineage>
        <taxon>Bacteria</taxon>
        <taxon>Pseudomonadati</taxon>
        <taxon>Bacteroidota</taxon>
        <taxon>Flavobacteriia</taxon>
        <taxon>Flavobacteriales</taxon>
        <taxon>Flavobacteriaceae</taxon>
        <taxon>Christiangramia</taxon>
    </lineage>
</organism>
<dbReference type="SUPFAM" id="SSF53756">
    <property type="entry name" value="UDP-Glycosyltransferase/glycogen phosphorylase"/>
    <property type="match status" value="1"/>
</dbReference>
<dbReference type="OrthoDB" id="139410at2"/>
<protein>
    <submittedName>
        <fullName evidence="3">Glycosyltransferase involved in cell wall biosynthesis</fullName>
    </submittedName>
</protein>
<dbReference type="AlphaFoldDB" id="A0A2T6AJQ6"/>
<dbReference type="Proteomes" id="UP000244174">
    <property type="component" value="Unassembled WGS sequence"/>
</dbReference>
<proteinExistence type="predicted"/>
<comment type="caution">
    <text evidence="3">The sequence shown here is derived from an EMBL/GenBank/DDBJ whole genome shotgun (WGS) entry which is preliminary data.</text>
</comment>
<dbReference type="RefSeq" id="WP_108170034.1">
    <property type="nucleotide sequence ID" value="NZ_QBKQ01000001.1"/>
</dbReference>
<dbReference type="EMBL" id="QBKQ01000001">
    <property type="protein sequence ID" value="PTX44053.1"/>
    <property type="molecule type" value="Genomic_DNA"/>
</dbReference>
<dbReference type="Pfam" id="PF13439">
    <property type="entry name" value="Glyco_transf_4"/>
    <property type="match status" value="1"/>
</dbReference>
<name>A0A2T6AJQ6_9FLAO</name>
<feature type="domain" description="Glycosyl transferase family 1" evidence="1">
    <location>
        <begin position="160"/>
        <end position="317"/>
    </location>
</feature>
<dbReference type="GO" id="GO:0016757">
    <property type="term" value="F:glycosyltransferase activity"/>
    <property type="evidence" value="ECO:0007669"/>
    <property type="project" value="InterPro"/>
</dbReference>
<dbReference type="PANTHER" id="PTHR12526">
    <property type="entry name" value="GLYCOSYLTRANSFERASE"/>
    <property type="match status" value="1"/>
</dbReference>
<gene>
    <name evidence="3" type="ORF">C8P64_0023</name>
</gene>
<dbReference type="InterPro" id="IPR001296">
    <property type="entry name" value="Glyco_trans_1"/>
</dbReference>
<evidence type="ECO:0000313" key="4">
    <source>
        <dbReference type="Proteomes" id="UP000244174"/>
    </source>
</evidence>
<evidence type="ECO:0000313" key="3">
    <source>
        <dbReference type="EMBL" id="PTX44053.1"/>
    </source>
</evidence>
<reference evidence="3 4" key="1">
    <citation type="submission" date="2018-04" db="EMBL/GenBank/DDBJ databases">
        <title>Genomic Encyclopedia of Archaeal and Bacterial Type Strains, Phase II (KMG-II): from individual species to whole genera.</title>
        <authorList>
            <person name="Goeker M."/>
        </authorList>
    </citation>
    <scope>NUCLEOTIDE SEQUENCE [LARGE SCALE GENOMIC DNA]</scope>
    <source>
        <strain evidence="3 4">DSM 23082</strain>
    </source>
</reference>
<sequence>MKRILYIGNKLEKHGAAPTSVDTLPDLLEKEGLNFKTVSSFRNKPLRLIHMLWSVLKNLNMKELVLIDTYSTTNFWYAVLCGKVCLQLNVPYIFILHGGNLKKRFDESSNSILNVFRKADHCVVPSSFLMDQLSEYSFKNLRFIPNSIDLSFYDFKTRKDLAPKILWVRALDEVYNPLLAIKVLEHLLENYPKTELCMVGPEKDGSRKKIKKIVEEKKLPVKLPGKLSKEEWIRLSREYDVFINTTTIDNTPVSVIEAMALGLPVVSTNVGGIPYLIEDGENGLLVGSNDPESMAKAIESLIEDPELANKLSRKGREKVESFDWERVKSLWLDLLA</sequence>
<feature type="domain" description="Glycosyltransferase subfamily 4-like N-terminal" evidence="2">
    <location>
        <begin position="42"/>
        <end position="151"/>
    </location>
</feature>
<evidence type="ECO:0000259" key="1">
    <source>
        <dbReference type="Pfam" id="PF00534"/>
    </source>
</evidence>
<evidence type="ECO:0000259" key="2">
    <source>
        <dbReference type="Pfam" id="PF13439"/>
    </source>
</evidence>
<dbReference type="InterPro" id="IPR028098">
    <property type="entry name" value="Glyco_trans_4-like_N"/>
</dbReference>